<feature type="transmembrane region" description="Helical" evidence="8">
    <location>
        <begin position="206"/>
        <end position="224"/>
    </location>
</feature>
<comment type="caution">
    <text evidence="10">The sequence shown here is derived from an EMBL/GenBank/DDBJ whole genome shotgun (WGS) entry which is preliminary data.</text>
</comment>
<dbReference type="PANTHER" id="PTHR42718">
    <property type="entry name" value="MAJOR FACILITATOR SUPERFAMILY MULTIDRUG TRANSPORTER MFSC"/>
    <property type="match status" value="1"/>
</dbReference>
<dbReference type="OrthoDB" id="9812221at2"/>
<dbReference type="RefSeq" id="WP_158051278.1">
    <property type="nucleotide sequence ID" value="NZ_WBKB01000001.1"/>
</dbReference>
<accession>A0A7J5BI12</accession>
<feature type="transmembrane region" description="Helical" evidence="8">
    <location>
        <begin position="236"/>
        <end position="253"/>
    </location>
</feature>
<gene>
    <name evidence="10" type="ORF">F8O05_03260</name>
</gene>
<keyword evidence="6 8" id="KW-1133">Transmembrane helix</keyword>
<dbReference type="InterPro" id="IPR036259">
    <property type="entry name" value="MFS_trans_sf"/>
</dbReference>
<feature type="transmembrane region" description="Helical" evidence="8">
    <location>
        <begin position="175"/>
        <end position="194"/>
    </location>
</feature>
<dbReference type="Proteomes" id="UP000433493">
    <property type="component" value="Unassembled WGS sequence"/>
</dbReference>
<keyword evidence="3" id="KW-0813">Transport</keyword>
<dbReference type="AlphaFoldDB" id="A0A7J5BI12"/>
<comment type="similarity">
    <text evidence="2">Belongs to the major facilitator superfamily. EmrB family.</text>
</comment>
<evidence type="ECO:0000313" key="10">
    <source>
        <dbReference type="EMBL" id="KAB1645270.1"/>
    </source>
</evidence>
<feature type="transmembrane region" description="Helical" evidence="8">
    <location>
        <begin position="12"/>
        <end position="34"/>
    </location>
</feature>
<evidence type="ECO:0000256" key="6">
    <source>
        <dbReference type="ARBA" id="ARBA00022989"/>
    </source>
</evidence>
<keyword evidence="4" id="KW-1003">Cell membrane</keyword>
<dbReference type="GO" id="GO:0005886">
    <property type="term" value="C:plasma membrane"/>
    <property type="evidence" value="ECO:0007669"/>
    <property type="project" value="UniProtKB-SubCell"/>
</dbReference>
<keyword evidence="11" id="KW-1185">Reference proteome</keyword>
<dbReference type="SUPFAM" id="SSF103473">
    <property type="entry name" value="MFS general substrate transporter"/>
    <property type="match status" value="1"/>
</dbReference>
<dbReference type="EMBL" id="WBKB01000001">
    <property type="protein sequence ID" value="KAB1645270.1"/>
    <property type="molecule type" value="Genomic_DNA"/>
</dbReference>
<evidence type="ECO:0000259" key="9">
    <source>
        <dbReference type="PROSITE" id="PS50850"/>
    </source>
</evidence>
<protein>
    <submittedName>
        <fullName evidence="10">Multidrug efflux MFS transporter</fullName>
    </submittedName>
</protein>
<dbReference type="InterPro" id="IPR011701">
    <property type="entry name" value="MFS"/>
</dbReference>
<dbReference type="InterPro" id="IPR020846">
    <property type="entry name" value="MFS_dom"/>
</dbReference>
<feature type="transmembrane region" description="Helical" evidence="8">
    <location>
        <begin position="415"/>
        <end position="436"/>
    </location>
</feature>
<evidence type="ECO:0000256" key="1">
    <source>
        <dbReference type="ARBA" id="ARBA00004651"/>
    </source>
</evidence>
<comment type="subcellular location">
    <subcellularLocation>
        <location evidence="1">Cell membrane</location>
        <topology evidence="1">Multi-pass membrane protein</topology>
    </subcellularLocation>
</comment>
<dbReference type="PROSITE" id="PS50850">
    <property type="entry name" value="MFS"/>
    <property type="match status" value="1"/>
</dbReference>
<feature type="transmembrane region" description="Helical" evidence="8">
    <location>
        <begin position="309"/>
        <end position="332"/>
    </location>
</feature>
<feature type="transmembrane region" description="Helical" evidence="8">
    <location>
        <begin position="54"/>
        <end position="75"/>
    </location>
</feature>
<evidence type="ECO:0000256" key="4">
    <source>
        <dbReference type="ARBA" id="ARBA00022475"/>
    </source>
</evidence>
<dbReference type="InterPro" id="IPR004638">
    <property type="entry name" value="EmrB-like"/>
</dbReference>
<evidence type="ECO:0000313" key="11">
    <source>
        <dbReference type="Proteomes" id="UP000433493"/>
    </source>
</evidence>
<feature type="transmembrane region" description="Helical" evidence="8">
    <location>
        <begin position="368"/>
        <end position="394"/>
    </location>
</feature>
<feature type="transmembrane region" description="Helical" evidence="8">
    <location>
        <begin position="282"/>
        <end position="303"/>
    </location>
</feature>
<evidence type="ECO:0000256" key="5">
    <source>
        <dbReference type="ARBA" id="ARBA00022692"/>
    </source>
</evidence>
<dbReference type="Gene3D" id="1.20.1250.20">
    <property type="entry name" value="MFS general substrate transporter like domains"/>
    <property type="match status" value="1"/>
</dbReference>
<evidence type="ECO:0000256" key="2">
    <source>
        <dbReference type="ARBA" id="ARBA00008537"/>
    </source>
</evidence>
<dbReference type="PRINTS" id="PR01036">
    <property type="entry name" value="TCRTETB"/>
</dbReference>
<proteinExistence type="inferred from homology"/>
<keyword evidence="7 8" id="KW-0472">Membrane</keyword>
<evidence type="ECO:0000256" key="7">
    <source>
        <dbReference type="ARBA" id="ARBA00023136"/>
    </source>
</evidence>
<dbReference type="Gene3D" id="1.20.1720.10">
    <property type="entry name" value="Multidrug resistance protein D"/>
    <property type="match status" value="1"/>
</dbReference>
<sequence>MTQTEKQTPPEAFSTARLVAIIGTLAVAAFVMILNETVLTVALPSLMADFSISAATAGWFTTGFLLTMAICIPLTGYLMQRFSMKSLFLTAIALFGIGTLVAALALNFETMLIARIVQALGTAVIMPLLMTTTLHLVPAQHRGSIMGLNAVVLSVGPAVGPTVAGIVINAISWHALFWGMAAFAVLAFAAGLVSLPSGKGRPAGRLDAFSILLSIIGFGGFVYGVSSVSQVIEGDFLPLVAIVIGLIALAFFVRRQNALVRKQSAPLLHLAPLKNSAFNRSVIIIAIAFGAMLGSVVVLPVYLENGLGLNPASVGLALLPGGLIQAVISPIAGRIFDRKGPRPLVIPGAVLLSAGQWGLATSGADTPVWLVITCHTVFGAGMALVMASMMTHSLGSLAREMYGHGSAIVNTLQQLAGAIGTALFLTAFGLGMSLAGSTEDAVRYPFVVGGILTLVAVVLAFTIKANRPEPVVLEASTKADTGMVTTG</sequence>
<dbReference type="Pfam" id="PF07690">
    <property type="entry name" value="MFS_1"/>
    <property type="match status" value="1"/>
</dbReference>
<feature type="domain" description="Major facilitator superfamily (MFS) profile" evidence="9">
    <location>
        <begin position="21"/>
        <end position="468"/>
    </location>
</feature>
<keyword evidence="5 8" id="KW-0812">Transmembrane</keyword>
<feature type="transmembrane region" description="Helical" evidence="8">
    <location>
        <begin position="442"/>
        <end position="463"/>
    </location>
</feature>
<evidence type="ECO:0000256" key="8">
    <source>
        <dbReference type="SAM" id="Phobius"/>
    </source>
</evidence>
<name>A0A7J5BI12_9MICO</name>
<feature type="transmembrane region" description="Helical" evidence="8">
    <location>
        <begin position="148"/>
        <end position="169"/>
    </location>
</feature>
<organism evidence="10 11">
    <name type="scientific">Gulosibacter chungangensis</name>
    <dbReference type="NCBI Taxonomy" id="979746"/>
    <lineage>
        <taxon>Bacteria</taxon>
        <taxon>Bacillati</taxon>
        <taxon>Actinomycetota</taxon>
        <taxon>Actinomycetes</taxon>
        <taxon>Micrococcales</taxon>
        <taxon>Microbacteriaceae</taxon>
        <taxon>Gulosibacter</taxon>
    </lineage>
</organism>
<dbReference type="PANTHER" id="PTHR42718:SF9">
    <property type="entry name" value="MAJOR FACILITATOR SUPERFAMILY MULTIDRUG TRANSPORTER MFSC"/>
    <property type="match status" value="1"/>
</dbReference>
<dbReference type="CDD" id="cd17503">
    <property type="entry name" value="MFS_LmrB_MDR_like"/>
    <property type="match status" value="1"/>
</dbReference>
<dbReference type="NCBIfam" id="TIGR00711">
    <property type="entry name" value="efflux_EmrB"/>
    <property type="match status" value="1"/>
</dbReference>
<feature type="transmembrane region" description="Helical" evidence="8">
    <location>
        <begin position="87"/>
        <end position="106"/>
    </location>
</feature>
<feature type="transmembrane region" description="Helical" evidence="8">
    <location>
        <begin position="112"/>
        <end position="136"/>
    </location>
</feature>
<evidence type="ECO:0000256" key="3">
    <source>
        <dbReference type="ARBA" id="ARBA00022448"/>
    </source>
</evidence>
<dbReference type="GO" id="GO:0022857">
    <property type="term" value="F:transmembrane transporter activity"/>
    <property type="evidence" value="ECO:0007669"/>
    <property type="project" value="InterPro"/>
</dbReference>
<reference evidence="10 11" key="1">
    <citation type="submission" date="2019-09" db="EMBL/GenBank/DDBJ databases">
        <title>Phylogeny of genus Pseudoclavibacter and closely related genus.</title>
        <authorList>
            <person name="Li Y."/>
        </authorList>
    </citation>
    <scope>NUCLEOTIDE SEQUENCE [LARGE SCALE GENOMIC DNA]</scope>
    <source>
        <strain evidence="10 11">KCTC 13959</strain>
    </source>
</reference>